<reference evidence="2" key="1">
    <citation type="submission" date="2018-05" db="EMBL/GenBank/DDBJ databases">
        <authorList>
            <person name="Lanie J.A."/>
            <person name="Ng W.-L."/>
            <person name="Kazmierczak K.M."/>
            <person name="Andrzejewski T.M."/>
            <person name="Davidsen T.M."/>
            <person name="Wayne K.J."/>
            <person name="Tettelin H."/>
            <person name="Glass J.I."/>
            <person name="Rusch D."/>
            <person name="Podicherti R."/>
            <person name="Tsui H.-C.T."/>
            <person name="Winkler M.E."/>
        </authorList>
    </citation>
    <scope>NUCLEOTIDE SEQUENCE</scope>
</reference>
<evidence type="ECO:0000313" key="2">
    <source>
        <dbReference type="EMBL" id="SVD23936.1"/>
    </source>
</evidence>
<name>A0A382TPC0_9ZZZZ</name>
<dbReference type="Pfam" id="PF14093">
    <property type="entry name" value="DUF4271"/>
    <property type="match status" value="1"/>
</dbReference>
<feature type="transmembrane region" description="Helical" evidence="1">
    <location>
        <begin position="86"/>
        <end position="107"/>
    </location>
</feature>
<keyword evidence="1" id="KW-0812">Transmembrane</keyword>
<proteinExistence type="predicted"/>
<feature type="transmembrane region" description="Helical" evidence="1">
    <location>
        <begin position="150"/>
        <end position="173"/>
    </location>
</feature>
<sequence length="208" mass="24164">MTYSDTFFIILTFDLLLIALLKAFYQKFTKQLFLSVFAQRYANQYLKEENVFTERVTFLVTTIMLINISLFLAKTIFGINLNLSDFLNVFICTAIFFFSKAIIIRLLGHVFMLKSLAKLGVYFSFLFDRVMGITLFPIVVFMFFSPINSSPILVTFSVVIIVLFLAVKIFWLWKIGIGGFGLSRYYLFLYLCTLEILPLLVFTKAVFY</sequence>
<keyword evidence="1" id="KW-1133">Transmembrane helix</keyword>
<accession>A0A382TPC0</accession>
<protein>
    <recommendedName>
        <fullName evidence="3">DUF4271 domain-containing protein</fullName>
    </recommendedName>
</protein>
<evidence type="ECO:0000256" key="1">
    <source>
        <dbReference type="SAM" id="Phobius"/>
    </source>
</evidence>
<dbReference type="AlphaFoldDB" id="A0A382TPC0"/>
<gene>
    <name evidence="2" type="ORF">METZ01_LOCUS376790</name>
</gene>
<feature type="transmembrane region" description="Helical" evidence="1">
    <location>
        <begin position="56"/>
        <end position="80"/>
    </location>
</feature>
<dbReference type="InterPro" id="IPR025367">
    <property type="entry name" value="DUF4271"/>
</dbReference>
<organism evidence="2">
    <name type="scientific">marine metagenome</name>
    <dbReference type="NCBI Taxonomy" id="408172"/>
    <lineage>
        <taxon>unclassified sequences</taxon>
        <taxon>metagenomes</taxon>
        <taxon>ecological metagenomes</taxon>
    </lineage>
</organism>
<feature type="transmembrane region" description="Helical" evidence="1">
    <location>
        <begin position="6"/>
        <end position="25"/>
    </location>
</feature>
<evidence type="ECO:0008006" key="3">
    <source>
        <dbReference type="Google" id="ProtNLM"/>
    </source>
</evidence>
<feature type="transmembrane region" description="Helical" evidence="1">
    <location>
        <begin position="185"/>
        <end position="207"/>
    </location>
</feature>
<keyword evidence="1" id="KW-0472">Membrane</keyword>
<dbReference type="EMBL" id="UINC01138162">
    <property type="protein sequence ID" value="SVD23936.1"/>
    <property type="molecule type" value="Genomic_DNA"/>
</dbReference>
<feature type="transmembrane region" description="Helical" evidence="1">
    <location>
        <begin position="119"/>
        <end position="144"/>
    </location>
</feature>